<organism evidence="3 4">
    <name type="scientific">Rhizobium straminoryzae</name>
    <dbReference type="NCBI Taxonomy" id="1387186"/>
    <lineage>
        <taxon>Bacteria</taxon>
        <taxon>Pseudomonadati</taxon>
        <taxon>Pseudomonadota</taxon>
        <taxon>Alphaproteobacteria</taxon>
        <taxon>Hyphomicrobiales</taxon>
        <taxon>Rhizobiaceae</taxon>
        <taxon>Rhizobium/Agrobacterium group</taxon>
        <taxon>Rhizobium</taxon>
    </lineage>
</organism>
<sequence>MISRFAGMARSSFSGARDQRARGLPPLARSQPDFAVALRLSGLFGLIALLLAGMTGFAVL</sequence>
<name>A0A549TIR4_9HYPH</name>
<evidence type="ECO:0000313" key="3">
    <source>
        <dbReference type="EMBL" id="TRL43453.1"/>
    </source>
</evidence>
<proteinExistence type="predicted"/>
<reference evidence="3 4" key="1">
    <citation type="submission" date="2019-07" db="EMBL/GenBank/DDBJ databases">
        <title>Ln-dependent methylotrophs.</title>
        <authorList>
            <person name="Tani A."/>
        </authorList>
    </citation>
    <scope>NUCLEOTIDE SEQUENCE [LARGE SCALE GENOMIC DNA]</scope>
    <source>
        <strain evidence="3 4">SM12</strain>
    </source>
</reference>
<keyword evidence="2" id="KW-1133">Transmembrane helix</keyword>
<keyword evidence="2" id="KW-0812">Transmembrane</keyword>
<keyword evidence="4" id="KW-1185">Reference proteome</keyword>
<dbReference type="RefSeq" id="WP_142880310.1">
    <property type="nucleotide sequence ID" value="NZ_VJMG01000001.1"/>
</dbReference>
<evidence type="ECO:0000256" key="2">
    <source>
        <dbReference type="SAM" id="Phobius"/>
    </source>
</evidence>
<protein>
    <submittedName>
        <fullName evidence="3">Uncharacterized protein</fullName>
    </submittedName>
</protein>
<feature type="transmembrane region" description="Helical" evidence="2">
    <location>
        <begin position="36"/>
        <end position="59"/>
    </location>
</feature>
<dbReference type="Proteomes" id="UP000316801">
    <property type="component" value="Unassembled WGS sequence"/>
</dbReference>
<evidence type="ECO:0000313" key="4">
    <source>
        <dbReference type="Proteomes" id="UP000316801"/>
    </source>
</evidence>
<accession>A0A549TIR4</accession>
<dbReference type="AlphaFoldDB" id="A0A549TIR4"/>
<comment type="caution">
    <text evidence="3">The sequence shown here is derived from an EMBL/GenBank/DDBJ whole genome shotgun (WGS) entry which is preliminary data.</text>
</comment>
<keyword evidence="2" id="KW-0472">Membrane</keyword>
<evidence type="ECO:0000256" key="1">
    <source>
        <dbReference type="SAM" id="MobiDB-lite"/>
    </source>
</evidence>
<feature type="region of interest" description="Disordered" evidence="1">
    <location>
        <begin position="1"/>
        <end position="24"/>
    </location>
</feature>
<gene>
    <name evidence="3" type="ORF">FNA46_00130</name>
</gene>
<dbReference type="EMBL" id="VJMG01000001">
    <property type="protein sequence ID" value="TRL43453.1"/>
    <property type="molecule type" value="Genomic_DNA"/>
</dbReference>